<gene>
    <name evidence="2" type="ORF">BESB_035000</name>
</gene>
<keyword evidence="3" id="KW-1185">Reference proteome</keyword>
<dbReference type="RefSeq" id="XP_029221051.1">
    <property type="nucleotide sequence ID" value="XM_029362086.1"/>
</dbReference>
<feature type="domain" description="SRS" evidence="1">
    <location>
        <begin position="59"/>
        <end position="184"/>
    </location>
</feature>
<dbReference type="EMBL" id="NWUJ01000002">
    <property type="protein sequence ID" value="PFH37042.1"/>
    <property type="molecule type" value="Genomic_DNA"/>
</dbReference>
<evidence type="ECO:0000259" key="1">
    <source>
        <dbReference type="Pfam" id="PF04092"/>
    </source>
</evidence>
<evidence type="ECO:0000313" key="3">
    <source>
        <dbReference type="Proteomes" id="UP000224006"/>
    </source>
</evidence>
<name>A0A2A9MN53_BESBE</name>
<dbReference type="KEGG" id="bbes:BESB_035000"/>
<organism evidence="2 3">
    <name type="scientific">Besnoitia besnoiti</name>
    <name type="common">Apicomplexan protozoan</name>
    <dbReference type="NCBI Taxonomy" id="94643"/>
    <lineage>
        <taxon>Eukaryota</taxon>
        <taxon>Sar</taxon>
        <taxon>Alveolata</taxon>
        <taxon>Apicomplexa</taxon>
        <taxon>Conoidasida</taxon>
        <taxon>Coccidia</taxon>
        <taxon>Eucoccidiorida</taxon>
        <taxon>Eimeriorina</taxon>
        <taxon>Sarcocystidae</taxon>
        <taxon>Besnoitia</taxon>
    </lineage>
</organism>
<sequence length="367" mass="39014">MARPQQRRGGFTVKARKLMALCAGGVLLLSSGSAFADTLGGGLLARKLSEGSPLSPPEIVTCSAPAKQRGAVVERHTVVLSESKLSTTIKCPPGGKSVPTELSQVCYPLNQESFESCKSSGTVLKELLETNNPVAWAEPEPKSEPATRTLSLTKEDLPFADKSFFVGCDKSEAPNTPCQIDITVRARSSTVDKNVVTCAYGAESNPRALQVRITKENNTLTIACGKNGTIKPAIYQDCYCEDEKLSQCSRSYKDILPRFDSSWWTKEGEAPAAETLTLTIPKEEFPAEEQKFYVGCALISQGDDQRVSAVSEGIREENEASAKGPTVCKVLVTVSTAATPSHAGSALHPVAAVSAATAVAGLWSNAL</sequence>
<dbReference type="InterPro" id="IPR007226">
    <property type="entry name" value="SRS_dom"/>
</dbReference>
<dbReference type="Proteomes" id="UP000224006">
    <property type="component" value="Chromosome II"/>
</dbReference>
<dbReference type="PRINTS" id="PR01801">
    <property type="entry name" value="SURFCEANTIGN"/>
</dbReference>
<dbReference type="GeneID" id="40308481"/>
<accession>A0A2A9MN53</accession>
<comment type="caution">
    <text evidence="2">The sequence shown here is derived from an EMBL/GenBank/DDBJ whole genome shotgun (WGS) entry which is preliminary data.</text>
</comment>
<protein>
    <submittedName>
        <fullName evidence="2">SAG-related sequence</fullName>
    </submittedName>
</protein>
<dbReference type="Pfam" id="PF04092">
    <property type="entry name" value="SAG"/>
    <property type="match status" value="2"/>
</dbReference>
<dbReference type="VEuPathDB" id="ToxoDB:BESB_035000"/>
<dbReference type="Gene3D" id="2.60.40.1320">
    <property type="entry name" value="SRS domain"/>
    <property type="match status" value="2"/>
</dbReference>
<proteinExistence type="predicted"/>
<dbReference type="InterPro" id="IPR028352">
    <property type="entry name" value="Surface_antig_SAG1"/>
</dbReference>
<dbReference type="GO" id="GO:0016020">
    <property type="term" value="C:membrane"/>
    <property type="evidence" value="ECO:0007669"/>
    <property type="project" value="InterPro"/>
</dbReference>
<evidence type="ECO:0000313" key="2">
    <source>
        <dbReference type="EMBL" id="PFH37042.1"/>
    </source>
</evidence>
<dbReference type="AlphaFoldDB" id="A0A2A9MN53"/>
<feature type="domain" description="SRS" evidence="1">
    <location>
        <begin position="194"/>
        <end position="334"/>
    </location>
</feature>
<dbReference type="InterPro" id="IPR036755">
    <property type="entry name" value="SRS_dom_sf"/>
</dbReference>
<dbReference type="SUPFAM" id="SSF74877">
    <property type="entry name" value="Major surface antigen p30, SAG1"/>
    <property type="match status" value="2"/>
</dbReference>
<reference evidence="2 3" key="1">
    <citation type="submission" date="2017-09" db="EMBL/GenBank/DDBJ databases">
        <title>Genome sequencing of Besnoitia besnoiti strain Bb-Ger1.</title>
        <authorList>
            <person name="Schares G."/>
            <person name="Venepally P."/>
            <person name="Lorenzi H.A."/>
        </authorList>
    </citation>
    <scope>NUCLEOTIDE SEQUENCE [LARGE SCALE GENOMIC DNA]</scope>
    <source>
        <strain evidence="2 3">Bb-Ger1</strain>
    </source>
</reference>